<dbReference type="PANTHER" id="PTHR30535">
    <property type="entry name" value="VITAMIN B12-BINDING PROTEIN"/>
    <property type="match status" value="1"/>
</dbReference>
<dbReference type="Proteomes" id="UP000001549">
    <property type="component" value="Chromosome"/>
</dbReference>
<sequence length="371" mass="39760" precursor="true">MSEKPFPPRRVAAAMVAALLALLALVACGGATTGPSRNTTGSSASPAGPTTRTVVDMAGNSVTIPARPERIVTNYPAVTQIVFMLGGIRRMAGVPLSNLTTLPLFKKIYPPLADLPAAFGSDTTSVNAETLLAQKPDLVLLSAGNSSLTKKIIDLGIPAVQIAGFSNAEQLKSGVTLIASVLGDQDAANRAKQYVDYYDDAVRRAQDGTRDLTDAQRPKVYYTANNPLNTEGKGSIIDSWARTGGGRNIAADNGVQGTFKDVALETIASWNPDVIVCRDPSTCNEIRKDDRWSTVAAVRNNRVLPNPRGVFVWAARSAEAALQPLWVAKTLHPDRFQDVDISHEVKTFYSTFYSYNLTDAEVNEILNPVVS</sequence>
<dbReference type="PROSITE" id="PS50983">
    <property type="entry name" value="FE_B12_PBP"/>
    <property type="match status" value="1"/>
</dbReference>
<evidence type="ECO:0000259" key="4">
    <source>
        <dbReference type="PROSITE" id="PS50983"/>
    </source>
</evidence>
<dbReference type="SUPFAM" id="SSF53807">
    <property type="entry name" value="Helical backbone' metal receptor"/>
    <property type="match status" value="1"/>
</dbReference>
<proteinExistence type="inferred from homology"/>
<evidence type="ECO:0000256" key="1">
    <source>
        <dbReference type="ARBA" id="ARBA00008814"/>
    </source>
</evidence>
<organism evidence="5 6">
    <name type="scientific">Candidatus Protofrankia datiscae</name>
    <dbReference type="NCBI Taxonomy" id="2716812"/>
    <lineage>
        <taxon>Bacteria</taxon>
        <taxon>Bacillati</taxon>
        <taxon>Actinomycetota</taxon>
        <taxon>Actinomycetes</taxon>
        <taxon>Frankiales</taxon>
        <taxon>Frankiaceae</taxon>
        <taxon>Protofrankia</taxon>
    </lineage>
</organism>
<protein>
    <submittedName>
        <fullName evidence="5">ABC-type transporter, periplasmic subunit</fullName>
    </submittedName>
</protein>
<dbReference type="PROSITE" id="PS51257">
    <property type="entry name" value="PROKAR_LIPOPROTEIN"/>
    <property type="match status" value="1"/>
</dbReference>
<evidence type="ECO:0000256" key="2">
    <source>
        <dbReference type="SAM" id="MobiDB-lite"/>
    </source>
</evidence>
<dbReference type="Gene3D" id="1.20.58.2180">
    <property type="match status" value="1"/>
</dbReference>
<dbReference type="KEGG" id="fsy:FsymDg_0203"/>
<gene>
    <name evidence="5" type="ordered locus">FsymDg_0203</name>
</gene>
<dbReference type="Pfam" id="PF01497">
    <property type="entry name" value="Peripla_BP_2"/>
    <property type="match status" value="1"/>
</dbReference>
<evidence type="ECO:0000256" key="3">
    <source>
        <dbReference type="SAM" id="SignalP"/>
    </source>
</evidence>
<reference evidence="5 6" key="1">
    <citation type="submission" date="2011-05" db="EMBL/GenBank/DDBJ databases">
        <title>Complete sequence of chromosome of Frankia symbiont of Datisca glomerata.</title>
        <authorList>
            <consortium name="US DOE Joint Genome Institute"/>
            <person name="Lucas S."/>
            <person name="Han J."/>
            <person name="Lapidus A."/>
            <person name="Cheng J.-F."/>
            <person name="Goodwin L."/>
            <person name="Pitluck S."/>
            <person name="Peters L."/>
            <person name="Mikhailova N."/>
            <person name="Chertkov O."/>
            <person name="Teshima H."/>
            <person name="Han C."/>
            <person name="Tapia R."/>
            <person name="Land M."/>
            <person name="Hauser L."/>
            <person name="Kyrpides N."/>
            <person name="Ivanova N."/>
            <person name="Pagani I."/>
            <person name="Berry A."/>
            <person name="Pawlowski K."/>
            <person name="Persson T."/>
            <person name="Vanden Heuvel B."/>
            <person name="Benson D."/>
            <person name="Woyke T."/>
        </authorList>
    </citation>
    <scope>NUCLEOTIDE SEQUENCE [LARGE SCALE GENOMIC DNA]</scope>
    <source>
        <strain evidence="6">4085684</strain>
    </source>
</reference>
<evidence type="ECO:0000313" key="5">
    <source>
        <dbReference type="EMBL" id="AEH07775.1"/>
    </source>
</evidence>
<dbReference type="InterPro" id="IPR002491">
    <property type="entry name" value="ABC_transptr_periplasmic_BD"/>
</dbReference>
<comment type="similarity">
    <text evidence="1">Belongs to the bacterial solute-binding protein 8 family.</text>
</comment>
<dbReference type="eggNOG" id="COG0614">
    <property type="taxonomic scope" value="Bacteria"/>
</dbReference>
<name>F8B2Q5_9ACTN</name>
<keyword evidence="3" id="KW-0732">Signal</keyword>
<feature type="chain" id="PRO_5039726237" evidence="3">
    <location>
        <begin position="30"/>
        <end position="371"/>
    </location>
</feature>
<dbReference type="EMBL" id="CP002801">
    <property type="protein sequence ID" value="AEH07775.1"/>
    <property type="molecule type" value="Genomic_DNA"/>
</dbReference>
<dbReference type="CDD" id="cd01142">
    <property type="entry name" value="TroA_e"/>
    <property type="match status" value="1"/>
</dbReference>
<dbReference type="AlphaFoldDB" id="F8B2Q5"/>
<keyword evidence="6" id="KW-1185">Reference proteome</keyword>
<dbReference type="Gene3D" id="3.40.50.1980">
    <property type="entry name" value="Nitrogenase molybdenum iron protein domain"/>
    <property type="match status" value="2"/>
</dbReference>
<evidence type="ECO:0000313" key="6">
    <source>
        <dbReference type="Proteomes" id="UP000001549"/>
    </source>
</evidence>
<feature type="region of interest" description="Disordered" evidence="2">
    <location>
        <begin position="34"/>
        <end position="53"/>
    </location>
</feature>
<accession>F8B2Q5</accession>
<feature type="domain" description="Fe/B12 periplasmic-binding" evidence="4">
    <location>
        <begin position="70"/>
        <end position="335"/>
    </location>
</feature>
<dbReference type="HOGENOM" id="CLU_038034_13_2_11"/>
<dbReference type="InterPro" id="IPR050902">
    <property type="entry name" value="ABC_Transporter_SBP"/>
</dbReference>
<feature type="signal peptide" evidence="3">
    <location>
        <begin position="1"/>
        <end position="29"/>
    </location>
</feature>
<dbReference type="PANTHER" id="PTHR30535:SF34">
    <property type="entry name" value="MOLYBDATE-BINDING PROTEIN MOLA"/>
    <property type="match status" value="1"/>
</dbReference>
<dbReference type="RefSeq" id="WP_013871771.1">
    <property type="nucleotide sequence ID" value="NC_015656.1"/>
</dbReference>
<dbReference type="STRING" id="656024.FsymDg_0203"/>